<dbReference type="InterPro" id="IPR032675">
    <property type="entry name" value="LRR_dom_sf"/>
</dbReference>
<accession>A0ABR0ILI6</accession>
<evidence type="ECO:0000313" key="5">
    <source>
        <dbReference type="EMBL" id="KAK4681030.1"/>
    </source>
</evidence>
<evidence type="ECO:0000256" key="1">
    <source>
        <dbReference type="ARBA" id="ARBA00022614"/>
    </source>
</evidence>
<dbReference type="InterPro" id="IPR003591">
    <property type="entry name" value="Leu-rich_rpt_typical-subtyp"/>
</dbReference>
<dbReference type="InterPro" id="IPR050836">
    <property type="entry name" value="SDS22/Internalin_LRR"/>
</dbReference>
<dbReference type="Pfam" id="PF12799">
    <property type="entry name" value="LRR_4"/>
    <property type="match status" value="3"/>
</dbReference>
<dbReference type="RefSeq" id="XP_062804500.1">
    <property type="nucleotide sequence ID" value="XM_062941622.1"/>
</dbReference>
<dbReference type="Gene3D" id="3.80.10.10">
    <property type="entry name" value="Ribonuclease Inhibitor"/>
    <property type="match status" value="3"/>
</dbReference>
<feature type="compositionally biased region" description="Basic and acidic residues" evidence="3">
    <location>
        <begin position="17"/>
        <end position="33"/>
    </location>
</feature>
<keyword evidence="2" id="KW-0677">Repeat</keyword>
<dbReference type="InterPro" id="IPR025875">
    <property type="entry name" value="Leu-rich_rpt_4"/>
</dbReference>
<feature type="domain" description="U2A'/phosphoprotein 32 family A C-terminal" evidence="4">
    <location>
        <begin position="358"/>
        <end position="376"/>
    </location>
</feature>
<dbReference type="PANTHER" id="PTHR46652">
    <property type="entry name" value="LEUCINE-RICH REPEAT AND IQ DOMAIN-CONTAINING PROTEIN 1-RELATED"/>
    <property type="match status" value="1"/>
</dbReference>
<evidence type="ECO:0000313" key="6">
    <source>
        <dbReference type="Proteomes" id="UP001323617"/>
    </source>
</evidence>
<gene>
    <name evidence="5" type="primary">sds22</name>
    <name evidence="5" type="ORF">QC764_103830</name>
</gene>
<dbReference type="SMART" id="SM00365">
    <property type="entry name" value="LRR_SD22"/>
    <property type="match status" value="10"/>
</dbReference>
<dbReference type="SUPFAM" id="SSF52058">
    <property type="entry name" value="L domain-like"/>
    <property type="match status" value="1"/>
</dbReference>
<keyword evidence="6" id="KW-1185">Reference proteome</keyword>
<comment type="caution">
    <text evidence="5">The sequence shown here is derived from an EMBL/GenBank/DDBJ whole genome shotgun (WGS) entry which is preliminary data.</text>
</comment>
<dbReference type="SMART" id="SM00446">
    <property type="entry name" value="LRRcap"/>
    <property type="match status" value="1"/>
</dbReference>
<keyword evidence="1" id="KW-0433">Leucine-rich repeat</keyword>
<dbReference type="Pfam" id="PF13855">
    <property type="entry name" value="LRR_8"/>
    <property type="match status" value="1"/>
</dbReference>
<protein>
    <submittedName>
        <fullName evidence="5">Protein phosphatase regulatory subunit Sds22</fullName>
    </submittedName>
</protein>
<dbReference type="EMBL" id="JAFFHC010000001">
    <property type="protein sequence ID" value="KAK4681030.1"/>
    <property type="molecule type" value="Genomic_DNA"/>
</dbReference>
<dbReference type="SMART" id="SM00369">
    <property type="entry name" value="LRR_TYP"/>
    <property type="match status" value="6"/>
</dbReference>
<dbReference type="GeneID" id="87962487"/>
<proteinExistence type="predicted"/>
<name>A0ABR0ILI6_9PEZI</name>
<dbReference type="PANTHER" id="PTHR46652:SF3">
    <property type="entry name" value="LEUCINE-RICH REPEAT-CONTAINING PROTEIN 9"/>
    <property type="match status" value="1"/>
</dbReference>
<sequence>MPASVDLSEEAPRSPGHHIELVDDNPSPRHDGETSPGLKNSKGWDGKLRVTKTATLANPEALSDPEYSDDDNVVIGEEVPADEDLLDDEDPETNEIICTHSRIQSISALRLARFQKVVRICLRQNLIQDIEGLSGIASTLQELDLYDNLISHIGRGLEDLTNLTSLDLSFNKIKHIKHISHLTNLTDIFFVSNKISKIDGLENLTKLRNLELGSNRIREITNISHLTALEELWVAKNKITTLNGLSGLSSLRLLSIQSNRIRDLSPLKEVPQLEELYISHNALESLAGIENNTALRILEISNNQIKSLKGLGPLKDLEELWASYNQIGDINEVEKELGDKKELTTVYFEGNPLQLRGPAVYRNKVRLALPQVRQIDASKFCFVVPSCLGVELTRCVAFVRTT</sequence>
<dbReference type="InterPro" id="IPR003603">
    <property type="entry name" value="U2A'_phosphoprotein32A_C"/>
</dbReference>
<evidence type="ECO:0000256" key="3">
    <source>
        <dbReference type="SAM" id="MobiDB-lite"/>
    </source>
</evidence>
<organism evidence="5 6">
    <name type="scientific">Podospora pseudoanserina</name>
    <dbReference type="NCBI Taxonomy" id="2609844"/>
    <lineage>
        <taxon>Eukaryota</taxon>
        <taxon>Fungi</taxon>
        <taxon>Dikarya</taxon>
        <taxon>Ascomycota</taxon>
        <taxon>Pezizomycotina</taxon>
        <taxon>Sordariomycetes</taxon>
        <taxon>Sordariomycetidae</taxon>
        <taxon>Sordariales</taxon>
        <taxon>Podosporaceae</taxon>
        <taxon>Podospora</taxon>
    </lineage>
</organism>
<dbReference type="Proteomes" id="UP001323617">
    <property type="component" value="Unassembled WGS sequence"/>
</dbReference>
<feature type="region of interest" description="Disordered" evidence="3">
    <location>
        <begin position="1"/>
        <end position="46"/>
    </location>
</feature>
<dbReference type="PROSITE" id="PS51450">
    <property type="entry name" value="LRR"/>
    <property type="match status" value="9"/>
</dbReference>
<evidence type="ECO:0000256" key="2">
    <source>
        <dbReference type="ARBA" id="ARBA00022737"/>
    </source>
</evidence>
<evidence type="ECO:0000259" key="4">
    <source>
        <dbReference type="SMART" id="SM00446"/>
    </source>
</evidence>
<dbReference type="InterPro" id="IPR001611">
    <property type="entry name" value="Leu-rich_rpt"/>
</dbReference>
<reference evidence="5 6" key="1">
    <citation type="journal article" date="2023" name="bioRxiv">
        <title>High-quality genome assemblies of four members of thePodospora anserinaspecies complex.</title>
        <authorList>
            <person name="Ament-Velasquez S.L."/>
            <person name="Vogan A.A."/>
            <person name="Wallerman O."/>
            <person name="Hartmann F."/>
            <person name="Gautier V."/>
            <person name="Silar P."/>
            <person name="Giraud T."/>
            <person name="Johannesson H."/>
        </authorList>
    </citation>
    <scope>NUCLEOTIDE SEQUENCE [LARGE SCALE GENOMIC DNA]</scope>
    <source>
        <strain evidence="5 6">CBS 124.78</strain>
    </source>
</reference>